<dbReference type="PANTHER" id="PTHR30033:SF1">
    <property type="entry name" value="FLAGELLAR HOOK-ASSOCIATED PROTEIN 1"/>
    <property type="match status" value="1"/>
</dbReference>
<dbReference type="GO" id="GO:0009424">
    <property type="term" value="C:bacterial-type flagellum hook"/>
    <property type="evidence" value="ECO:0007669"/>
    <property type="project" value="InterPro"/>
</dbReference>
<reference evidence="4 5" key="1">
    <citation type="journal article" date="2019" name="Int. J. Syst. Evol. Microbiol.">
        <title>Undibacterium piscinae sp. nov., isolated from Korean shiner intestine.</title>
        <authorList>
            <person name="Lee S.Y."/>
            <person name="Kang W."/>
            <person name="Kim P.S."/>
            <person name="Kim H.S."/>
            <person name="Sung H."/>
            <person name="Shin N.R."/>
            <person name="Whon T.W."/>
            <person name="Yun J.H."/>
            <person name="Lee J.Y."/>
            <person name="Lee J.Y."/>
            <person name="Jung M.J."/>
            <person name="Jeong Y.S."/>
            <person name="Tak E.J."/>
            <person name="Han J.E."/>
            <person name="Hyun D.W."/>
            <person name="Kang M.S."/>
            <person name="Lee K.E."/>
            <person name="Lee B.H."/>
            <person name="Bae J.W."/>
        </authorList>
    </citation>
    <scope>NUCLEOTIDE SEQUENCE [LARGE SCALE GENOMIC DNA]</scope>
    <source>
        <strain evidence="4 5">S11R28</strain>
    </source>
</reference>
<evidence type="ECO:0000259" key="2">
    <source>
        <dbReference type="Pfam" id="PF00460"/>
    </source>
</evidence>
<dbReference type="PANTHER" id="PTHR30033">
    <property type="entry name" value="FLAGELLAR HOOK-ASSOCIATED PROTEIN 1"/>
    <property type="match status" value="1"/>
</dbReference>
<dbReference type="EMBL" id="CP051152">
    <property type="protein sequence ID" value="QJQ07478.1"/>
    <property type="molecule type" value="Genomic_DNA"/>
</dbReference>
<dbReference type="AlphaFoldDB" id="A0A6M4A966"/>
<dbReference type="InterPro" id="IPR010930">
    <property type="entry name" value="Flg_bb/hook_C_dom"/>
</dbReference>
<comment type="similarity">
    <text evidence="1">Belongs to the flagella basal body rod proteins family.</text>
</comment>
<name>A0A6M4A966_9BURK</name>
<sequence length="105" mass="10785">MSLSALNTGLSGLKAYQGALDSSAHNIANAGTAGFSPQQATFQEANTGGVLVTISQQGSTTSKESGTDLTDELVNSMQDQLGFDFSAKIIKTMDAVLGTLIDIKA</sequence>
<dbReference type="GO" id="GO:0044780">
    <property type="term" value="P:bacterial-type flagellum assembly"/>
    <property type="evidence" value="ECO:0007669"/>
    <property type="project" value="InterPro"/>
</dbReference>
<evidence type="ECO:0000313" key="5">
    <source>
        <dbReference type="Proteomes" id="UP000274350"/>
    </source>
</evidence>
<dbReference type="OrthoDB" id="5986582at2"/>
<keyword evidence="5" id="KW-1185">Reference proteome</keyword>
<organism evidence="4 5">
    <name type="scientific">Undibacterium piscinae</name>
    <dbReference type="NCBI Taxonomy" id="2495591"/>
    <lineage>
        <taxon>Bacteria</taxon>
        <taxon>Pseudomonadati</taxon>
        <taxon>Pseudomonadota</taxon>
        <taxon>Betaproteobacteria</taxon>
        <taxon>Burkholderiales</taxon>
        <taxon>Oxalobacteraceae</taxon>
        <taxon>Undibacterium</taxon>
    </lineage>
</organism>
<dbReference type="InterPro" id="IPR001444">
    <property type="entry name" value="Flag_bb_rod_N"/>
</dbReference>
<gene>
    <name evidence="4" type="ORF">EJG51_018575</name>
</gene>
<dbReference type="Proteomes" id="UP000274350">
    <property type="component" value="Chromosome"/>
</dbReference>
<protein>
    <submittedName>
        <fullName evidence="4">Uncharacterized protein</fullName>
    </submittedName>
</protein>
<accession>A0A6M4A966</accession>
<dbReference type="InterPro" id="IPR002371">
    <property type="entry name" value="FlgK"/>
</dbReference>
<evidence type="ECO:0000313" key="4">
    <source>
        <dbReference type="EMBL" id="QJQ07478.1"/>
    </source>
</evidence>
<dbReference type="GO" id="GO:0005198">
    <property type="term" value="F:structural molecule activity"/>
    <property type="evidence" value="ECO:0007669"/>
    <property type="project" value="InterPro"/>
</dbReference>
<feature type="domain" description="Flagellar basal-body/hook protein C-terminal" evidence="3">
    <location>
        <begin position="63"/>
        <end position="102"/>
    </location>
</feature>
<dbReference type="Pfam" id="PF06429">
    <property type="entry name" value="Flg_bbr_C"/>
    <property type="match status" value="1"/>
</dbReference>
<evidence type="ECO:0000259" key="3">
    <source>
        <dbReference type="Pfam" id="PF06429"/>
    </source>
</evidence>
<proteinExistence type="inferred from homology"/>
<dbReference type="Pfam" id="PF00460">
    <property type="entry name" value="Flg_bb_rod"/>
    <property type="match status" value="1"/>
</dbReference>
<feature type="domain" description="Flagellar basal body rod protein N-terminal" evidence="2">
    <location>
        <begin position="6"/>
        <end position="35"/>
    </location>
</feature>
<evidence type="ECO:0000256" key="1">
    <source>
        <dbReference type="ARBA" id="ARBA00009677"/>
    </source>
</evidence>
<dbReference type="KEGG" id="upi:EJG51_018575"/>